<proteinExistence type="predicted"/>
<dbReference type="InterPro" id="IPR009689">
    <property type="entry name" value="DUF1280"/>
</dbReference>
<keyword evidence="2" id="KW-1185">Reference proteome</keyword>
<evidence type="ECO:0000313" key="2">
    <source>
        <dbReference type="Proteomes" id="UP000735302"/>
    </source>
</evidence>
<dbReference type="PANTHER" id="PTHR31424">
    <property type="entry name" value="PROTEIN CBG23806"/>
    <property type="match status" value="1"/>
</dbReference>
<dbReference type="EMBL" id="BLXT01007556">
    <property type="protein sequence ID" value="GFO39952.1"/>
    <property type="molecule type" value="Genomic_DNA"/>
</dbReference>
<accession>A0AAV4D768</accession>
<evidence type="ECO:0000313" key="1">
    <source>
        <dbReference type="EMBL" id="GFO39952.1"/>
    </source>
</evidence>
<dbReference type="AlphaFoldDB" id="A0AAV4D768"/>
<gene>
    <name evidence="1" type="ORF">PoB_006645700</name>
</gene>
<dbReference type="Pfam" id="PF06918">
    <property type="entry name" value="DUF1280"/>
    <property type="match status" value="1"/>
</dbReference>
<name>A0AAV4D768_9GAST</name>
<organism evidence="1 2">
    <name type="scientific">Plakobranchus ocellatus</name>
    <dbReference type="NCBI Taxonomy" id="259542"/>
    <lineage>
        <taxon>Eukaryota</taxon>
        <taxon>Metazoa</taxon>
        <taxon>Spiralia</taxon>
        <taxon>Lophotrochozoa</taxon>
        <taxon>Mollusca</taxon>
        <taxon>Gastropoda</taxon>
        <taxon>Heterobranchia</taxon>
        <taxon>Euthyneura</taxon>
        <taxon>Panpulmonata</taxon>
        <taxon>Sacoglossa</taxon>
        <taxon>Placobranchoidea</taxon>
        <taxon>Plakobranchidae</taxon>
        <taxon>Plakobranchus</taxon>
    </lineage>
</organism>
<comment type="caution">
    <text evidence="1">The sequence shown here is derived from an EMBL/GenBank/DDBJ whole genome shotgun (WGS) entry which is preliminary data.</text>
</comment>
<dbReference type="Proteomes" id="UP000735302">
    <property type="component" value="Unassembled WGS sequence"/>
</dbReference>
<reference evidence="1 2" key="1">
    <citation type="journal article" date="2021" name="Elife">
        <title>Chloroplast acquisition without the gene transfer in kleptoplastic sea slugs, Plakobranchus ocellatus.</title>
        <authorList>
            <person name="Maeda T."/>
            <person name="Takahashi S."/>
            <person name="Yoshida T."/>
            <person name="Shimamura S."/>
            <person name="Takaki Y."/>
            <person name="Nagai Y."/>
            <person name="Toyoda A."/>
            <person name="Suzuki Y."/>
            <person name="Arimoto A."/>
            <person name="Ishii H."/>
            <person name="Satoh N."/>
            <person name="Nishiyama T."/>
            <person name="Hasebe M."/>
            <person name="Maruyama T."/>
            <person name="Minagawa J."/>
            <person name="Obokata J."/>
            <person name="Shigenobu S."/>
        </authorList>
    </citation>
    <scope>NUCLEOTIDE SEQUENCE [LARGE SCALE GENOMIC DNA]</scope>
</reference>
<protein>
    <submittedName>
        <fullName evidence="1">Amine oxidase</fullName>
    </submittedName>
</protein>
<sequence>MLFSSADDDLVEKPMVKLTSISEKLTKLLESHRGSLTWHDRAIPENEVWVKVGGDHDQGSLKFSQAVIKTKNPNSKDNNILIGMTNI</sequence>